<comment type="cofactor">
    <cofactor evidence="1">
        <name>(R)-lipoate</name>
        <dbReference type="ChEBI" id="CHEBI:83088"/>
    </cofactor>
</comment>
<dbReference type="CDD" id="cd06848">
    <property type="entry name" value="GCS_H"/>
    <property type="match status" value="1"/>
</dbReference>
<sequence length="154" mass="17184">MIGSNETIAYKRSRFSTRLPRHYRYTQAHFWIAGEDDGLLRVGLTKFATRMLGDLVETGIEVPLGNRIQIGDVIGFIECLKAASDLYAVVEGEVTAFNEALNESPQWLVKDGYGKGWLYEVRGTGEPKALDAEGYAAFLDQTIDRMIGEGYDEP</sequence>
<dbReference type="InterPro" id="IPR011053">
    <property type="entry name" value="Single_hybrid_motif"/>
</dbReference>
<gene>
    <name evidence="3" type="ORF">J3U88_31790</name>
</gene>
<name>A0A8J7QFE8_9BACT</name>
<dbReference type="EMBL" id="JAFREP010000049">
    <property type="protein sequence ID" value="MBO1323089.1"/>
    <property type="molecule type" value="Genomic_DNA"/>
</dbReference>
<dbReference type="InterPro" id="IPR033753">
    <property type="entry name" value="GCV_H/Fam206"/>
</dbReference>
<evidence type="ECO:0008006" key="5">
    <source>
        <dbReference type="Google" id="ProtNLM"/>
    </source>
</evidence>
<dbReference type="InterPro" id="IPR003016">
    <property type="entry name" value="2-oxoA_DH_lipoyl-BS"/>
</dbReference>
<dbReference type="GO" id="GO:0005960">
    <property type="term" value="C:glycine cleavage complex"/>
    <property type="evidence" value="ECO:0007669"/>
    <property type="project" value="InterPro"/>
</dbReference>
<evidence type="ECO:0000256" key="1">
    <source>
        <dbReference type="ARBA" id="ARBA00001938"/>
    </source>
</evidence>
<dbReference type="RefSeq" id="WP_207863061.1">
    <property type="nucleotide sequence ID" value="NZ_JAFREP010000049.1"/>
</dbReference>
<comment type="caution">
    <text evidence="3">The sequence shown here is derived from an EMBL/GenBank/DDBJ whole genome shotgun (WGS) entry which is preliminary data.</text>
</comment>
<reference evidence="3" key="1">
    <citation type="submission" date="2021-03" db="EMBL/GenBank/DDBJ databases">
        <authorList>
            <person name="Wang G."/>
        </authorList>
    </citation>
    <scope>NUCLEOTIDE SEQUENCE</scope>
    <source>
        <strain evidence="3">KCTC 12899</strain>
    </source>
</reference>
<dbReference type="Pfam" id="PF01597">
    <property type="entry name" value="GCV_H"/>
    <property type="match status" value="1"/>
</dbReference>
<dbReference type="PANTHER" id="PTHR11715">
    <property type="entry name" value="GLYCINE CLEAVAGE SYSTEM H PROTEIN"/>
    <property type="match status" value="1"/>
</dbReference>
<keyword evidence="2" id="KW-0450">Lipoyl</keyword>
<evidence type="ECO:0000256" key="2">
    <source>
        <dbReference type="ARBA" id="ARBA00022823"/>
    </source>
</evidence>
<dbReference type="InterPro" id="IPR002930">
    <property type="entry name" value="GCV_H"/>
</dbReference>
<protein>
    <recommendedName>
        <fullName evidence="5">Glycine cleavage system protein H</fullName>
    </recommendedName>
</protein>
<dbReference type="SUPFAM" id="SSF51230">
    <property type="entry name" value="Single hybrid motif"/>
    <property type="match status" value="1"/>
</dbReference>
<accession>A0A8J7QFE8</accession>
<organism evidence="3 4">
    <name type="scientific">Acanthopleuribacter pedis</name>
    <dbReference type="NCBI Taxonomy" id="442870"/>
    <lineage>
        <taxon>Bacteria</taxon>
        <taxon>Pseudomonadati</taxon>
        <taxon>Acidobacteriota</taxon>
        <taxon>Holophagae</taxon>
        <taxon>Acanthopleuribacterales</taxon>
        <taxon>Acanthopleuribacteraceae</taxon>
        <taxon>Acanthopleuribacter</taxon>
    </lineage>
</organism>
<proteinExistence type="predicted"/>
<evidence type="ECO:0000313" key="4">
    <source>
        <dbReference type="Proteomes" id="UP000664417"/>
    </source>
</evidence>
<dbReference type="PANTHER" id="PTHR11715:SF3">
    <property type="entry name" value="GLYCINE CLEAVAGE SYSTEM H PROTEIN-RELATED"/>
    <property type="match status" value="1"/>
</dbReference>
<dbReference type="GO" id="GO:0019464">
    <property type="term" value="P:glycine decarboxylation via glycine cleavage system"/>
    <property type="evidence" value="ECO:0007669"/>
    <property type="project" value="InterPro"/>
</dbReference>
<keyword evidence="4" id="KW-1185">Reference proteome</keyword>
<dbReference type="Gene3D" id="2.40.50.100">
    <property type="match status" value="1"/>
</dbReference>
<dbReference type="GO" id="GO:0005829">
    <property type="term" value="C:cytosol"/>
    <property type="evidence" value="ECO:0007669"/>
    <property type="project" value="TreeGrafter"/>
</dbReference>
<dbReference type="PROSITE" id="PS00189">
    <property type="entry name" value="LIPOYL"/>
    <property type="match status" value="1"/>
</dbReference>
<evidence type="ECO:0000313" key="3">
    <source>
        <dbReference type="EMBL" id="MBO1323089.1"/>
    </source>
</evidence>
<dbReference type="Proteomes" id="UP000664417">
    <property type="component" value="Unassembled WGS sequence"/>
</dbReference>
<dbReference type="AlphaFoldDB" id="A0A8J7QFE8"/>
<dbReference type="GO" id="GO:0009249">
    <property type="term" value="P:protein lipoylation"/>
    <property type="evidence" value="ECO:0007669"/>
    <property type="project" value="TreeGrafter"/>
</dbReference>